<sequence length="309" mass="36139">MIVFIYAPSYDENNGGAIVLHRLCHLLNQTQKCNAYLVKISTKKRKAAFLRDIFSKICPNKKDEKYQTNKIWDTPVWHKYSMPKNSVVIYPEIINDNPLGIKNVVRWLLHQPGFHTNEINYSPNELYFKFNSAIDDFFYPGSRTSQNELKVIYYPIDLYNSKNNEERDIPSCHMIRKGTNKKFIHDKNSIPLDGLTHKEIAKIFRRSEKFICYDDYTAYSIFAVLCGCESIVVPDDTTSIEQWYPNITDRYGIAYGLNDAQRQWAIETRHKVLEHIISEHSNCEKNVEICLREIKSYFNIDDNLIGSAK</sequence>
<evidence type="ECO:0000313" key="1">
    <source>
        <dbReference type="EMBL" id="BES82991.1"/>
    </source>
</evidence>
<evidence type="ECO:0008006" key="3">
    <source>
        <dbReference type="Google" id="ProtNLM"/>
    </source>
</evidence>
<organism evidence="1 2">
    <name type="scientific">Pectobacterium araliae</name>
    <dbReference type="NCBI Taxonomy" id="3073862"/>
    <lineage>
        <taxon>Bacteria</taxon>
        <taxon>Pseudomonadati</taxon>
        <taxon>Pseudomonadota</taxon>
        <taxon>Gammaproteobacteria</taxon>
        <taxon>Enterobacterales</taxon>
        <taxon>Pectobacteriaceae</taxon>
        <taxon>Pectobacterium</taxon>
    </lineage>
</organism>
<name>A0AAN0KC02_9GAMM</name>
<accession>A0AAN0KC02</accession>
<proteinExistence type="predicted"/>
<reference evidence="2" key="1">
    <citation type="journal article" date="2024" name="Int. J. Syst. Evol. Microbiol.">
        <title>Pectobacterium araliae sp. nov., a pathogen causing bacterial soft rot of Japanese angelica tree in Japan.</title>
        <authorList>
            <person name="Sawada H."/>
            <person name="Someya N."/>
            <person name="Morohoshi T."/>
            <person name="Ono M."/>
            <person name="Satou M."/>
        </authorList>
    </citation>
    <scope>NUCLEOTIDE SEQUENCE [LARGE SCALE GENOMIC DNA]</scope>
    <source>
        <strain evidence="2">MAFF 302110</strain>
    </source>
</reference>
<dbReference type="EMBL" id="AP028908">
    <property type="protein sequence ID" value="BES82991.1"/>
    <property type="molecule type" value="Genomic_DNA"/>
</dbReference>
<dbReference type="AlphaFoldDB" id="A0AAN0KC02"/>
<dbReference type="Proteomes" id="UP001377830">
    <property type="component" value="Chromosome"/>
</dbReference>
<evidence type="ECO:0000313" key="2">
    <source>
        <dbReference type="Proteomes" id="UP001377830"/>
    </source>
</evidence>
<keyword evidence="2" id="KW-1185">Reference proteome</keyword>
<protein>
    <recommendedName>
        <fullName evidence="3">WavQ</fullName>
    </recommendedName>
</protein>
<dbReference type="KEGG" id="parl:PEC302110_00880"/>
<dbReference type="RefSeq" id="WP_261847457.1">
    <property type="nucleotide sequence ID" value="NZ_AP028908.1"/>
</dbReference>
<gene>
    <name evidence="1" type="ORF">PEC302110_00880</name>
</gene>